<dbReference type="InterPro" id="IPR008861">
    <property type="entry name" value="GpX-like"/>
</dbReference>
<dbReference type="Pfam" id="PF05489">
    <property type="entry name" value="Phage_tail_X"/>
    <property type="match status" value="1"/>
</dbReference>
<name>A0A009QNP1_ACIBA</name>
<dbReference type="PATRIC" id="fig|1310607.3.peg.863"/>
<accession>A0A009QNP1</accession>
<gene>
    <name evidence="1" type="ORF">J506_0893</name>
</gene>
<sequence length="69" mass="7696">MNTVRSIQNDTIDLICWRYYGRSLGVVEKVLEANPKLANIGAILPIGTEVTLPDLSAPQQITQTIQLWD</sequence>
<dbReference type="Proteomes" id="UP000021108">
    <property type="component" value="Unassembled WGS sequence"/>
</dbReference>
<reference evidence="1 2" key="1">
    <citation type="submission" date="2014-02" db="EMBL/GenBank/DDBJ databases">
        <title>Comparative genomics and transcriptomics to identify genetic mechanisms underlying the emergence of carbapenem resistant Acinetobacter baumannii (CRAb).</title>
        <authorList>
            <person name="Harris A.D."/>
            <person name="Johnson K.J."/>
            <person name="George J."/>
            <person name="Shefchek K."/>
            <person name="Daugherty S.C."/>
            <person name="Parankush S."/>
            <person name="Sadzewicz L."/>
            <person name="Tallon L."/>
            <person name="Sengamalay N."/>
            <person name="Hazen T.H."/>
            <person name="Rasko D.A."/>
        </authorList>
    </citation>
    <scope>NUCLEOTIDE SEQUENCE [LARGE SCALE GENOMIC DNA]</scope>
    <source>
        <strain evidence="1 2">625974</strain>
    </source>
</reference>
<evidence type="ECO:0000313" key="1">
    <source>
        <dbReference type="EMBL" id="EXC09113.1"/>
    </source>
</evidence>
<protein>
    <submittedName>
        <fullName evidence="1">Phage Tail Protein X family protein</fullName>
    </submittedName>
</protein>
<dbReference type="AlphaFoldDB" id="A0A009QNP1"/>
<dbReference type="RefSeq" id="WP_005112016.1">
    <property type="nucleotide sequence ID" value="NZ_JEXD01000004.1"/>
</dbReference>
<comment type="caution">
    <text evidence="1">The sequence shown here is derived from an EMBL/GenBank/DDBJ whole genome shotgun (WGS) entry which is preliminary data.</text>
</comment>
<proteinExistence type="predicted"/>
<organism evidence="1 2">
    <name type="scientific">Acinetobacter baumannii 625974</name>
    <dbReference type="NCBI Taxonomy" id="1310607"/>
    <lineage>
        <taxon>Bacteria</taxon>
        <taxon>Pseudomonadati</taxon>
        <taxon>Pseudomonadota</taxon>
        <taxon>Gammaproteobacteria</taxon>
        <taxon>Moraxellales</taxon>
        <taxon>Moraxellaceae</taxon>
        <taxon>Acinetobacter</taxon>
        <taxon>Acinetobacter calcoaceticus/baumannii complex</taxon>
    </lineage>
</organism>
<dbReference type="EMBL" id="JEXD01000004">
    <property type="protein sequence ID" value="EXC09113.1"/>
    <property type="molecule type" value="Genomic_DNA"/>
</dbReference>
<evidence type="ECO:0000313" key="2">
    <source>
        <dbReference type="Proteomes" id="UP000021108"/>
    </source>
</evidence>